<keyword evidence="2" id="KW-0732">Signal</keyword>
<sequence>MLEHLNGNRGRAVSARVLTVVFLLLALLPAGPAAAADDGSFLSPLAYWGLDDGAATVTEEDGAWSASLRVEKLDSRSALDEYAIFLVGTYPFILSDTSFQEEEGSYAWSYRFSYTGSAAVESLPGKEGCNLWLHASAHGTWDYTEIGWAWSDGLNPVSGDQSAQASPAREESAQGAGSAQAAGNAQELVAQPLTSTAAAPGDAELMALEYYADGLEVGSLGEDGSARTRSLDGTASDYRVLEAYVDLLCTAYSFELVDTPYYEQMRDTFFDFCLRYTGSASLYGSEIRGTFSDLPCNVMIYGIIDGDDLEGYIYYDRALTARDGGYRYGSASADTGFVGDSFAAGLYRLSDGSFATDDGALQAAPGQAMVVQDGAASVYNARAVYDTQSSHLEFWVEDDRDGAYIQCYFPLSQDIATGQIYTEEDFIVESSYAVKAGGRFEDMPSYTWPTMFAAWHGSEYVVPVLGMGGDMKRLNLRVMYADGETAVLYACAQFATAPRELEVLMAVSFADAETTSAQASADAGGKQQCSACGGSGNCTRCGGTGRLYKTLPGTTERVEQDCTSCRPAGSGHCSFCSGTGYR</sequence>
<gene>
    <name evidence="3" type="ORF">IAB73_06335</name>
</gene>
<comment type="caution">
    <text evidence="3">The sequence shown here is derived from an EMBL/GenBank/DDBJ whole genome shotgun (WGS) entry which is preliminary data.</text>
</comment>
<dbReference type="GO" id="GO:0051082">
    <property type="term" value="F:unfolded protein binding"/>
    <property type="evidence" value="ECO:0007669"/>
    <property type="project" value="InterPro"/>
</dbReference>
<evidence type="ECO:0000256" key="1">
    <source>
        <dbReference type="SAM" id="MobiDB-lite"/>
    </source>
</evidence>
<reference evidence="3" key="2">
    <citation type="journal article" date="2021" name="PeerJ">
        <title>Extensive microbial diversity within the chicken gut microbiome revealed by metagenomics and culture.</title>
        <authorList>
            <person name="Gilroy R."/>
            <person name="Ravi A."/>
            <person name="Getino M."/>
            <person name="Pursley I."/>
            <person name="Horton D.L."/>
            <person name="Alikhan N.F."/>
            <person name="Baker D."/>
            <person name="Gharbi K."/>
            <person name="Hall N."/>
            <person name="Watson M."/>
            <person name="Adriaenssens E.M."/>
            <person name="Foster-Nyarko E."/>
            <person name="Jarju S."/>
            <person name="Secka A."/>
            <person name="Antonio M."/>
            <person name="Oren A."/>
            <person name="Chaudhuri R.R."/>
            <person name="La Ragione R."/>
            <person name="Hildebrand F."/>
            <person name="Pallen M.J."/>
        </authorList>
    </citation>
    <scope>NUCLEOTIDE SEQUENCE</scope>
    <source>
        <strain evidence="3">ChiSxjej2B14-6234</strain>
    </source>
</reference>
<dbReference type="InterPro" id="IPR001305">
    <property type="entry name" value="HSP_DnaJ_Cys-rich_dom"/>
</dbReference>
<dbReference type="GO" id="GO:0031072">
    <property type="term" value="F:heat shock protein binding"/>
    <property type="evidence" value="ECO:0007669"/>
    <property type="project" value="InterPro"/>
</dbReference>
<feature type="chain" id="PRO_5038931102" evidence="2">
    <location>
        <begin position="36"/>
        <end position="582"/>
    </location>
</feature>
<evidence type="ECO:0000313" key="4">
    <source>
        <dbReference type="Proteomes" id="UP000886887"/>
    </source>
</evidence>
<feature type="region of interest" description="Disordered" evidence="1">
    <location>
        <begin position="158"/>
        <end position="181"/>
    </location>
</feature>
<protein>
    <submittedName>
        <fullName evidence="3">Uncharacterized protein</fullName>
    </submittedName>
</protein>
<evidence type="ECO:0000313" key="3">
    <source>
        <dbReference type="EMBL" id="HIQ71804.1"/>
    </source>
</evidence>
<feature type="signal peptide" evidence="2">
    <location>
        <begin position="1"/>
        <end position="35"/>
    </location>
</feature>
<dbReference type="CDD" id="cd10719">
    <property type="entry name" value="DnaJ_zf"/>
    <property type="match status" value="1"/>
</dbReference>
<name>A0A9D0Z9V8_9FIRM</name>
<organism evidence="3 4">
    <name type="scientific">Candidatus Onthenecus intestinigallinarum</name>
    <dbReference type="NCBI Taxonomy" id="2840875"/>
    <lineage>
        <taxon>Bacteria</taxon>
        <taxon>Bacillati</taxon>
        <taxon>Bacillota</taxon>
        <taxon>Clostridia</taxon>
        <taxon>Eubacteriales</taxon>
        <taxon>Candidatus Onthenecus</taxon>
    </lineage>
</organism>
<dbReference type="EMBL" id="DVFJ01000019">
    <property type="protein sequence ID" value="HIQ71804.1"/>
    <property type="molecule type" value="Genomic_DNA"/>
</dbReference>
<reference evidence="3" key="1">
    <citation type="submission" date="2020-10" db="EMBL/GenBank/DDBJ databases">
        <authorList>
            <person name="Gilroy R."/>
        </authorList>
    </citation>
    <scope>NUCLEOTIDE SEQUENCE</scope>
    <source>
        <strain evidence="3">ChiSxjej2B14-6234</strain>
    </source>
</reference>
<evidence type="ECO:0000256" key="2">
    <source>
        <dbReference type="SAM" id="SignalP"/>
    </source>
</evidence>
<dbReference type="Proteomes" id="UP000886887">
    <property type="component" value="Unassembled WGS sequence"/>
</dbReference>
<dbReference type="AlphaFoldDB" id="A0A9D0Z9V8"/>
<accession>A0A9D0Z9V8</accession>
<proteinExistence type="predicted"/>